<feature type="transmembrane region" description="Helical" evidence="1">
    <location>
        <begin position="593"/>
        <end position="611"/>
    </location>
</feature>
<dbReference type="CDD" id="cd07992">
    <property type="entry name" value="LPLAT_AAK14816-like"/>
    <property type="match status" value="1"/>
</dbReference>
<keyword evidence="4" id="KW-1185">Reference proteome</keyword>
<dbReference type="EMBL" id="CZPT02001851">
    <property type="protein sequence ID" value="SCU72382.1"/>
    <property type="molecule type" value="Genomic_DNA"/>
</dbReference>
<sequence length="698" mass="78195">MEGKSVVGGSHKLADGSSSCGTIGANPGYAGTSTPLDASSSLYFGKVVEDAVPVRVEVGETTTRHTDPQGASVPLTRKATAKDRIAVEKTSDFVFCDECGQNIPVSEWADHREHPRVVEHVTSWVGRLNKLLIRLFIDFFMWVLMNIYFREVVVVNEKSIPKTGGVVFYGNHQNQFIDAMMIRANCGRPVRFVMAEKSFQRPIIGLFGHMTDAVPVIRPQDAPLNSGEGRLIRMDGDMIYGEGTKFTMCLSDRDVIIWYREDVKCTAQVLKINSDTVLQLTMPVAACDAVTKPVGFQVSRRIDHSEMYASVYQTLQSGQCIGIFPEGGSHDRTSLLPLKAGVALFSLGAAVRGIDVKVVPCGLTYFYGHKFRSRAHVEFGEPITPSAEVVALFNTDKRKATGIFLEQLNEELRGFTINVPNMSALNFLHGFRQLYQPQNCILATRDHLRLTRRLSVIMEEQKGNPEFIDYRSRVENYQDYCNALLVRDSQAATLGKLGSNEARQLHLMFRRCFTLFLMGVILVPFFVVGLPIGILAKSLSERHRKKALSQSNIKIVGTDVMGSYKLIVGFISVPVVFSIVSIITYVYTDLRTALTVSVCLPMTMYVSLLILQEAAIEMRAALPLFMSLISKHKQFCKLYERRRALVALTKVLVKKWDPELEEELQHYVQESKQSMKLREPSLFSLRHGGLRRLADIKN</sequence>
<dbReference type="Proteomes" id="UP000195570">
    <property type="component" value="Unassembled WGS sequence"/>
</dbReference>
<dbReference type="VEuPathDB" id="TriTrypDB:TEOVI_000395800"/>
<accession>A0A1G4IIN7</accession>
<organism evidence="3 4">
    <name type="scientific">Trypanosoma equiperdum</name>
    <dbReference type="NCBI Taxonomy" id="5694"/>
    <lineage>
        <taxon>Eukaryota</taxon>
        <taxon>Discoba</taxon>
        <taxon>Euglenozoa</taxon>
        <taxon>Kinetoplastea</taxon>
        <taxon>Metakinetoplastina</taxon>
        <taxon>Trypanosomatida</taxon>
        <taxon>Trypanosomatidae</taxon>
        <taxon>Trypanosoma</taxon>
    </lineage>
</organism>
<feature type="domain" description="Phospholipid/glycerol acyltransferase" evidence="2">
    <location>
        <begin position="166"/>
        <end position="366"/>
    </location>
</feature>
<reference evidence="3" key="1">
    <citation type="submission" date="2016-09" db="EMBL/GenBank/DDBJ databases">
        <authorList>
            <person name="Hebert L."/>
            <person name="Moumen B."/>
        </authorList>
    </citation>
    <scope>NUCLEOTIDE SEQUENCE [LARGE SCALE GENOMIC DNA]</scope>
    <source>
        <strain evidence="3">OVI</strain>
    </source>
</reference>
<gene>
    <name evidence="3" type="ORF">TEOVI_000395800</name>
</gene>
<dbReference type="RefSeq" id="XP_067082888.1">
    <property type="nucleotide sequence ID" value="XM_067226787.1"/>
</dbReference>
<name>A0A1G4IIN7_TRYEQ</name>
<dbReference type="SUPFAM" id="SSF69593">
    <property type="entry name" value="Glycerol-3-phosphate (1)-acyltransferase"/>
    <property type="match status" value="2"/>
</dbReference>
<keyword evidence="1" id="KW-0812">Transmembrane</keyword>
<comment type="caution">
    <text evidence="3">The sequence shown here is derived from an EMBL/GenBank/DDBJ whole genome shotgun (WGS) entry which is preliminary data.</text>
</comment>
<dbReference type="PANTHER" id="PTHR31605">
    <property type="entry name" value="GLYCEROL-3-PHOSPHATE O-ACYLTRANSFERASE 1"/>
    <property type="match status" value="1"/>
</dbReference>
<keyword evidence="3" id="KW-0808">Transferase</keyword>
<dbReference type="InterPro" id="IPR002123">
    <property type="entry name" value="Plipid/glycerol_acylTrfase"/>
</dbReference>
<dbReference type="SMART" id="SM00563">
    <property type="entry name" value="PlsC"/>
    <property type="match status" value="1"/>
</dbReference>
<evidence type="ECO:0000256" key="1">
    <source>
        <dbReference type="SAM" id="Phobius"/>
    </source>
</evidence>
<protein>
    <submittedName>
        <fullName evidence="3">Glycerol-3-phosphate acyltransferase, putative</fullName>
    </submittedName>
</protein>
<dbReference type="GO" id="GO:0004366">
    <property type="term" value="F:glycerol-3-phosphate O-acyltransferase activity"/>
    <property type="evidence" value="ECO:0007669"/>
    <property type="project" value="TreeGrafter"/>
</dbReference>
<keyword evidence="3" id="KW-0012">Acyltransferase</keyword>
<keyword evidence="1" id="KW-1133">Transmembrane helix</keyword>
<keyword evidence="1" id="KW-0472">Membrane</keyword>
<dbReference type="PANTHER" id="PTHR31605:SF0">
    <property type="entry name" value="GLYCEROL-3-PHOSPHATE O-ACYLTRANSFERASE 1"/>
    <property type="match status" value="1"/>
</dbReference>
<feature type="transmembrane region" description="Helical" evidence="1">
    <location>
        <begin position="566"/>
        <end position="587"/>
    </location>
</feature>
<evidence type="ECO:0000313" key="3">
    <source>
        <dbReference type="EMBL" id="SCU72382.1"/>
    </source>
</evidence>
<dbReference type="AlphaFoldDB" id="A0A1G4IIN7"/>
<dbReference type="GO" id="GO:0016287">
    <property type="term" value="F:glycerone-phosphate O-acyltransferase activity"/>
    <property type="evidence" value="ECO:0007669"/>
    <property type="project" value="TreeGrafter"/>
</dbReference>
<dbReference type="Pfam" id="PF01553">
    <property type="entry name" value="Acyltransferase"/>
    <property type="match status" value="1"/>
</dbReference>
<proteinExistence type="predicted"/>
<feature type="transmembrane region" description="Helical" evidence="1">
    <location>
        <begin position="513"/>
        <end position="536"/>
    </location>
</feature>
<dbReference type="GeneID" id="92377898"/>
<evidence type="ECO:0000313" key="4">
    <source>
        <dbReference type="Proteomes" id="UP000195570"/>
    </source>
</evidence>
<dbReference type="GO" id="GO:0008654">
    <property type="term" value="P:phospholipid biosynthetic process"/>
    <property type="evidence" value="ECO:0007669"/>
    <property type="project" value="TreeGrafter"/>
</dbReference>
<dbReference type="InterPro" id="IPR052744">
    <property type="entry name" value="GPAT/DAPAT"/>
</dbReference>
<evidence type="ECO:0000259" key="2">
    <source>
        <dbReference type="SMART" id="SM00563"/>
    </source>
</evidence>